<sequence>MYKVCIYNNGVETLIHYPIPDDSSPHLKELPLDESLSEIYTLKFPIYPNNPGYNLLYELTTKIKVIDSRDNSIRFTGRISDITPNMDGTSIYKEIECESALTYLNDTKMRNEALLGSLSTKLQIILTSHNSKVDSSKKIYLGTIAVTSSNAYQCDYKSCLATITDMKSKNNIDGDIRIRENNGLLYLDWLTPFTNKVIELYLGTNIQKMILDKDMDNFGTRIIPLGANNLTIEDVNGGLDYIEDATAKALYGAIEMTVSYSDTTDAQELYDACLTDIQDGKYTQPTLTLSTTALDLSYLTGEKTEEFELGATLHITNSLMGIDAKYRIVKLSLNLLEPYNPNITISANYKTSSDIINDTRNSSISNNSVHNGVQVGDDFGIRVKSSDDKIIITINALEGISIEDAVNNLKLFFIDIENRTLTMDGIQQITKAGKVIIENTTNDNGGLFEIYDNDGNLNLKAGSENGTSDNNGGTFILYNDSEDKPRIELGISKDYDSGTINLKDNSGVRVAIYADSNQGAGIFILDSSGDTKSYIKEDQGKIDGETIATRNWVSDNFQPIS</sequence>
<organism evidence="2 3">
    <name type="scientific">Clostridium kluyveri</name>
    <dbReference type="NCBI Taxonomy" id="1534"/>
    <lineage>
        <taxon>Bacteria</taxon>
        <taxon>Bacillati</taxon>
        <taxon>Bacillota</taxon>
        <taxon>Clostridia</taxon>
        <taxon>Eubacteriales</taxon>
        <taxon>Clostridiaceae</taxon>
        <taxon>Clostridium</taxon>
    </lineage>
</organism>
<dbReference type="InterPro" id="IPR007119">
    <property type="entry name" value="Phage_tail_spike_N"/>
</dbReference>
<evidence type="ECO:0000313" key="3">
    <source>
        <dbReference type="Proteomes" id="UP000184604"/>
    </source>
</evidence>
<dbReference type="NCBIfam" id="TIGR01665">
    <property type="entry name" value="put_anti_recept"/>
    <property type="match status" value="1"/>
</dbReference>
<gene>
    <name evidence="2" type="ORF">BS101_11870</name>
</gene>
<dbReference type="RefSeq" id="WP_073539013.1">
    <property type="nucleotide sequence ID" value="NZ_CP018335.1"/>
</dbReference>
<dbReference type="Pfam" id="PF06605">
    <property type="entry name" value="Prophage_tail"/>
    <property type="match status" value="1"/>
</dbReference>
<reference evidence="2 3" key="1">
    <citation type="submission" date="2016-12" db="EMBL/GenBank/DDBJ databases">
        <title>Complete genome sequence of Clostridium kluyveri JZZ isolated from the pit mud of a Chinese flavor liquor-making factory.</title>
        <authorList>
            <person name="Wang Y."/>
        </authorList>
    </citation>
    <scope>NUCLEOTIDE SEQUENCE [LARGE SCALE GENOMIC DNA]</scope>
    <source>
        <strain evidence="2 3">JZZ</strain>
    </source>
</reference>
<accession>A0A1L5F8P8</accession>
<evidence type="ECO:0000259" key="1">
    <source>
        <dbReference type="Pfam" id="PF06605"/>
    </source>
</evidence>
<dbReference type="InterPro" id="IPR010572">
    <property type="entry name" value="Tail_dom"/>
</dbReference>
<feature type="domain" description="Tail spike" evidence="1">
    <location>
        <begin position="114"/>
        <end position="356"/>
    </location>
</feature>
<proteinExistence type="predicted"/>
<protein>
    <recommendedName>
        <fullName evidence="1">Tail spike domain-containing protein</fullName>
    </recommendedName>
</protein>
<dbReference type="Proteomes" id="UP000184604">
    <property type="component" value="Chromosome"/>
</dbReference>
<dbReference type="OrthoDB" id="1898860at2"/>
<evidence type="ECO:0000313" key="2">
    <source>
        <dbReference type="EMBL" id="APM39388.1"/>
    </source>
</evidence>
<dbReference type="AlphaFoldDB" id="A0A1L5F8P8"/>
<name>A0A1L5F8P8_CLOKL</name>
<dbReference type="EMBL" id="CP018335">
    <property type="protein sequence ID" value="APM39388.1"/>
    <property type="molecule type" value="Genomic_DNA"/>
</dbReference>